<evidence type="ECO:0000256" key="10">
    <source>
        <dbReference type="RuleBase" id="RU367011"/>
    </source>
</evidence>
<evidence type="ECO:0000313" key="12">
    <source>
        <dbReference type="EMBL" id="THU66518.1"/>
    </source>
</evidence>
<dbReference type="CDD" id="cd03124">
    <property type="entry name" value="alpha_CA_prokaryotic_like"/>
    <property type="match status" value="1"/>
</dbReference>
<keyword evidence="6 10" id="KW-0862">Zinc</keyword>
<dbReference type="EC" id="4.2.1.1" evidence="3 10"/>
<evidence type="ECO:0000256" key="8">
    <source>
        <dbReference type="ARBA" id="ARBA00023239"/>
    </source>
</evidence>
<keyword evidence="4 10" id="KW-0479">Metal-binding</keyword>
<dbReference type="SUPFAM" id="SSF160219">
    <property type="entry name" value="AMPKBI-like"/>
    <property type="match status" value="1"/>
</dbReference>
<dbReference type="PROSITE" id="PS51144">
    <property type="entry name" value="ALPHA_CA_2"/>
    <property type="match status" value="1"/>
</dbReference>
<dbReference type="PANTHER" id="PTHR18952">
    <property type="entry name" value="CARBONIC ANHYDRASE"/>
    <property type="match status" value="1"/>
</dbReference>
<evidence type="ECO:0000313" key="13">
    <source>
        <dbReference type="Proteomes" id="UP000317650"/>
    </source>
</evidence>
<dbReference type="EMBL" id="PYDT01000003">
    <property type="protein sequence ID" value="THU66518.1"/>
    <property type="molecule type" value="Genomic_DNA"/>
</dbReference>
<dbReference type="Pfam" id="PF04739">
    <property type="entry name" value="AMPKBI"/>
    <property type="match status" value="1"/>
</dbReference>
<keyword evidence="8 10" id="KW-0456">Lyase</keyword>
<accession>A0A4S8JW88</accession>
<sequence length="392" mass="44681">MTMKIEGLFSALGLLVLLLSRSHLATSQEVEDESEFSYEEGSHNGPQHWGEIREEWAICNNGDMQSPIDLLHERVKVLPGLGRLRRSYRAANATLKNRGHDIMLEWTEEAGRIHIDGTDYELKQCHWHSPSEHSINGKRFALELHMVHQSADERVAVVGIMYKIGRPDSFLTELMEYIEEIAGNKEEERVVGFVDPRHIKIGSRKYYRYMGSLTTPPCTQGVVWTISEKIRTVSKDQVSLLREAVHDDAENNARPLQPLNGREIQFYTPRLRISLLLSLGFPESWIAPMEMIIVVGFEVPRSPDSSYNNPIPGNEDEAREPPLVPPHLHHTLLNYPHGQDDPSSLSMPQNVILNHLYIGNRDGPRSVVALGITHRVRSKYVTVVLYKPVQRR</sequence>
<feature type="chain" id="PRO_5025085021" description="Carbonic anhydrase" evidence="10">
    <location>
        <begin position="28"/>
        <end position="392"/>
    </location>
</feature>
<dbReference type="InterPro" id="IPR006828">
    <property type="entry name" value="ASC_dom"/>
</dbReference>
<keyword evidence="13" id="KW-1185">Reference proteome</keyword>
<dbReference type="Proteomes" id="UP000317650">
    <property type="component" value="Chromosome 5"/>
</dbReference>
<dbReference type="InterPro" id="IPR023561">
    <property type="entry name" value="Carbonic_anhydrase_a-class"/>
</dbReference>
<comment type="catalytic activity">
    <reaction evidence="9 10">
        <text>hydrogencarbonate + H(+) = CO2 + H2O</text>
        <dbReference type="Rhea" id="RHEA:10748"/>
        <dbReference type="ChEBI" id="CHEBI:15377"/>
        <dbReference type="ChEBI" id="CHEBI:15378"/>
        <dbReference type="ChEBI" id="CHEBI:16526"/>
        <dbReference type="ChEBI" id="CHEBI:17544"/>
        <dbReference type="EC" id="4.2.1.1"/>
    </reaction>
</comment>
<dbReference type="SMART" id="SM01057">
    <property type="entry name" value="Carb_anhydrase"/>
    <property type="match status" value="1"/>
</dbReference>
<gene>
    <name evidence="12" type="ORF">C4D60_Mb05t14990</name>
</gene>
<dbReference type="Gene3D" id="3.10.200.10">
    <property type="entry name" value="Alpha carbonic anhydrase"/>
    <property type="match status" value="1"/>
</dbReference>
<dbReference type="InterPro" id="IPR001148">
    <property type="entry name" value="CA_dom"/>
</dbReference>
<evidence type="ECO:0000256" key="6">
    <source>
        <dbReference type="ARBA" id="ARBA00022833"/>
    </source>
</evidence>
<evidence type="ECO:0000256" key="7">
    <source>
        <dbReference type="ARBA" id="ARBA00023180"/>
    </source>
</evidence>
<comment type="function">
    <text evidence="10">Reversible hydration of carbon dioxide.</text>
</comment>
<reference evidence="12" key="1">
    <citation type="journal article" date="2019" name="Nat. Plants">
        <title>Genome sequencing of Musa balbisiana reveals subgenome evolution and function divergence in polyploid bananas.</title>
        <authorList>
            <person name="Yao X."/>
        </authorList>
    </citation>
    <scope>NUCLEOTIDE SEQUENCE [LARGE SCALE GENOMIC DNA]</scope>
    <source>
        <strain evidence="12">DH-PKW</strain>
        <tissue evidence="12">Leaves</tissue>
    </source>
</reference>
<proteinExistence type="inferred from homology"/>
<dbReference type="SMART" id="SM01010">
    <property type="entry name" value="AMPKBI"/>
    <property type="match status" value="1"/>
</dbReference>
<keyword evidence="7" id="KW-0325">Glycoprotein</keyword>
<comment type="similarity">
    <text evidence="2">Belongs to the 5'-AMP-activated protein kinase beta subunit family.</text>
</comment>
<comment type="similarity">
    <text evidence="10">Belongs to the alpha-carbonic anhydrase family.</text>
</comment>
<dbReference type="GO" id="GO:0008270">
    <property type="term" value="F:zinc ion binding"/>
    <property type="evidence" value="ECO:0007669"/>
    <property type="project" value="UniProtKB-UniRule"/>
</dbReference>
<evidence type="ECO:0000256" key="5">
    <source>
        <dbReference type="ARBA" id="ARBA00022729"/>
    </source>
</evidence>
<dbReference type="Pfam" id="PF00194">
    <property type="entry name" value="Carb_anhydrase"/>
    <property type="match status" value="1"/>
</dbReference>
<dbReference type="GO" id="GO:0006730">
    <property type="term" value="P:one-carbon metabolic process"/>
    <property type="evidence" value="ECO:0007669"/>
    <property type="project" value="TreeGrafter"/>
</dbReference>
<dbReference type="InterPro" id="IPR018338">
    <property type="entry name" value="Carbonic_anhydrase_a-class_CS"/>
</dbReference>
<dbReference type="InterPro" id="IPR036398">
    <property type="entry name" value="CA_dom_sf"/>
</dbReference>
<dbReference type="InterPro" id="IPR037256">
    <property type="entry name" value="ASC_dom_sf"/>
</dbReference>
<dbReference type="SUPFAM" id="SSF51069">
    <property type="entry name" value="Carbonic anhydrase"/>
    <property type="match status" value="1"/>
</dbReference>
<evidence type="ECO:0000256" key="3">
    <source>
        <dbReference type="ARBA" id="ARBA00012925"/>
    </source>
</evidence>
<protein>
    <recommendedName>
        <fullName evidence="3 10">Carbonic anhydrase</fullName>
        <ecNumber evidence="3 10">4.2.1.1</ecNumber>
    </recommendedName>
</protein>
<dbReference type="GO" id="GO:0004089">
    <property type="term" value="F:carbonate dehydratase activity"/>
    <property type="evidence" value="ECO:0007669"/>
    <property type="project" value="UniProtKB-UniRule"/>
</dbReference>
<comment type="caution">
    <text evidence="12">The sequence shown here is derived from an EMBL/GenBank/DDBJ whole genome shotgun (WGS) entry which is preliminary data.</text>
</comment>
<feature type="domain" description="Alpha-carbonic anhydrase" evidence="11">
    <location>
        <begin position="34"/>
        <end position="268"/>
    </location>
</feature>
<dbReference type="Gene3D" id="6.20.250.60">
    <property type="match status" value="1"/>
</dbReference>
<dbReference type="STRING" id="52838.A0A4S8JW88"/>
<evidence type="ECO:0000256" key="9">
    <source>
        <dbReference type="ARBA" id="ARBA00048348"/>
    </source>
</evidence>
<dbReference type="InterPro" id="IPR041891">
    <property type="entry name" value="Alpha_CA_prokaryot-like"/>
</dbReference>
<name>A0A4S8JW88_MUSBA</name>
<dbReference type="GO" id="GO:0005737">
    <property type="term" value="C:cytoplasm"/>
    <property type="evidence" value="ECO:0007669"/>
    <property type="project" value="UniProtKB-ARBA"/>
</dbReference>
<organism evidence="12 13">
    <name type="scientific">Musa balbisiana</name>
    <name type="common">Banana</name>
    <dbReference type="NCBI Taxonomy" id="52838"/>
    <lineage>
        <taxon>Eukaryota</taxon>
        <taxon>Viridiplantae</taxon>
        <taxon>Streptophyta</taxon>
        <taxon>Embryophyta</taxon>
        <taxon>Tracheophyta</taxon>
        <taxon>Spermatophyta</taxon>
        <taxon>Magnoliopsida</taxon>
        <taxon>Liliopsida</taxon>
        <taxon>Zingiberales</taxon>
        <taxon>Musaceae</taxon>
        <taxon>Musa</taxon>
    </lineage>
</organism>
<dbReference type="PROSITE" id="PS00162">
    <property type="entry name" value="ALPHA_CA_1"/>
    <property type="match status" value="1"/>
</dbReference>
<evidence type="ECO:0000256" key="2">
    <source>
        <dbReference type="ARBA" id="ARBA00010926"/>
    </source>
</evidence>
<dbReference type="FunFam" id="3.10.200.10:FF:000007">
    <property type="entry name" value="Alpha carbonic anhydrase 3"/>
    <property type="match status" value="1"/>
</dbReference>
<evidence type="ECO:0000256" key="1">
    <source>
        <dbReference type="ARBA" id="ARBA00001947"/>
    </source>
</evidence>
<evidence type="ECO:0000256" key="4">
    <source>
        <dbReference type="ARBA" id="ARBA00022723"/>
    </source>
</evidence>
<dbReference type="AlphaFoldDB" id="A0A4S8JW88"/>
<evidence type="ECO:0000259" key="11">
    <source>
        <dbReference type="PROSITE" id="PS51144"/>
    </source>
</evidence>
<dbReference type="PANTHER" id="PTHR18952:SF208">
    <property type="entry name" value="CARBONIC ANHYDRASE XA-RELATED"/>
    <property type="match status" value="1"/>
</dbReference>
<comment type="cofactor">
    <cofactor evidence="1 10">
        <name>Zn(2+)</name>
        <dbReference type="ChEBI" id="CHEBI:29105"/>
    </cofactor>
</comment>
<feature type="signal peptide" evidence="10">
    <location>
        <begin position="1"/>
        <end position="27"/>
    </location>
</feature>
<keyword evidence="5 10" id="KW-0732">Signal</keyword>